<dbReference type="EMBL" id="UYIG01000068">
    <property type="protein sequence ID" value="VDG27860.1"/>
    <property type="molecule type" value="Genomic_DNA"/>
</dbReference>
<evidence type="ECO:0000313" key="1">
    <source>
        <dbReference type="EMBL" id="VDG27860.1"/>
    </source>
</evidence>
<dbReference type="InterPro" id="IPR021358">
    <property type="entry name" value="DUF2977"/>
</dbReference>
<proteinExistence type="predicted"/>
<name>A0A660E0C0_9LACO</name>
<gene>
    <name evidence="1" type="ORF">MUDAN_MDHGFNIF_02678</name>
</gene>
<dbReference type="Pfam" id="PF11192">
    <property type="entry name" value="DUF2977"/>
    <property type="match status" value="1"/>
</dbReference>
<dbReference type="RefSeq" id="WP_130851570.1">
    <property type="nucleotide sequence ID" value="NZ_UYIG01000068.1"/>
</dbReference>
<keyword evidence="2" id="KW-1185">Reference proteome</keyword>
<organism evidence="1 2">
    <name type="scientific">Lactiplantibacillus mudanjiangensis</name>
    <dbReference type="NCBI Taxonomy" id="1296538"/>
    <lineage>
        <taxon>Bacteria</taxon>
        <taxon>Bacillati</taxon>
        <taxon>Bacillota</taxon>
        <taxon>Bacilli</taxon>
        <taxon>Lactobacillales</taxon>
        <taxon>Lactobacillaceae</taxon>
        <taxon>Lactiplantibacillus</taxon>
    </lineage>
</organism>
<sequence>MLLKLNSANEIIEYCEIGTLGEGSIEFLGDLPTDFYDTFLPKKYLLQDESVIANSSYTAPTNDLPTLPPTAEQQALTAMAQQAAEHQQHISSLEKALTALAQGGKN</sequence>
<dbReference type="AlphaFoldDB" id="A0A660E0C0"/>
<reference evidence="1 2" key="1">
    <citation type="submission" date="2018-11" db="EMBL/GenBank/DDBJ databases">
        <authorList>
            <person name="Wuyts S."/>
        </authorList>
    </citation>
    <scope>NUCLEOTIDE SEQUENCE [LARGE SCALE GENOMIC DNA]</scope>
    <source>
        <strain evidence="1">Lactobacillus mudanjiangensis AMBF249</strain>
    </source>
</reference>
<dbReference type="Proteomes" id="UP000289996">
    <property type="component" value="Unassembled WGS sequence"/>
</dbReference>
<accession>A0A660E0C0</accession>
<evidence type="ECO:0000313" key="2">
    <source>
        <dbReference type="Proteomes" id="UP000289996"/>
    </source>
</evidence>
<protein>
    <submittedName>
        <fullName evidence="1">Prophage P1 protein 56 [Lactobacillus plantarum]</fullName>
    </submittedName>
</protein>
<dbReference type="OrthoDB" id="2413323at2"/>